<proteinExistence type="predicted"/>
<evidence type="ECO:0000313" key="4">
    <source>
        <dbReference type="EMBL" id="KYD02634.1"/>
    </source>
</evidence>
<reference evidence="4 5" key="1">
    <citation type="submission" date="2016-01" db="EMBL/GenBank/DDBJ databases">
        <title>Genome Sequences of Twelve Sporeforming Bacillus Species Isolated from Foods.</title>
        <authorList>
            <person name="Berendsen E.M."/>
            <person name="Wells-Bennik M.H."/>
            <person name="Krawcyk A.O."/>
            <person name="De Jong A."/>
            <person name="Holsappel S."/>
            <person name="Eijlander R.T."/>
            <person name="Kuipers O.P."/>
        </authorList>
    </citation>
    <scope>NUCLEOTIDE SEQUENCE [LARGE SCALE GENOMIC DNA]</scope>
    <source>
        <strain evidence="4 5">B4102</strain>
    </source>
</reference>
<comment type="caution">
    <text evidence="4">The sequence shown here is derived from an EMBL/GenBank/DDBJ whole genome shotgun (WGS) entry which is preliminary data.</text>
</comment>
<dbReference type="EMBL" id="LQYN01000071">
    <property type="protein sequence ID" value="KYD02634.1"/>
    <property type="molecule type" value="Genomic_DNA"/>
</dbReference>
<evidence type="ECO:0000259" key="3">
    <source>
        <dbReference type="Pfam" id="PF10145"/>
    </source>
</evidence>
<dbReference type="InterPro" id="IPR010090">
    <property type="entry name" value="Phage_tape_meas"/>
</dbReference>
<dbReference type="AlphaFoldDB" id="A0A150KS49"/>
<dbReference type="PATRIC" id="fig|46224.3.peg.3590"/>
<dbReference type="Proteomes" id="UP000075666">
    <property type="component" value="Unassembled WGS sequence"/>
</dbReference>
<dbReference type="PANTHER" id="PTHR37813">
    <property type="entry name" value="FELS-2 PROPHAGE PROTEIN"/>
    <property type="match status" value="1"/>
</dbReference>
<gene>
    <name evidence="4" type="ORF">B4102_0228</name>
</gene>
<keyword evidence="1" id="KW-1188">Viral release from host cell</keyword>
<sequence>MAKKAFEISFQIGGKMASSFSSTFSKASKGLGDLKNQSKQTQRALSQLDSDFRRGKIYQSQYAEETRRLTGDLQRLERAQRRINTLKSTFSTGLNRVKTGAKIAAVSTVAAATLVAGNSMNKAASFEQQMTKAGVKAEATTSELKKLNDQALKLGANSSLSASQVAIAMDELAQKGFNAKKIMGAMPGIINAAESSGEDLALTSDVVTSALNAFELKATAANHVADVMAMSANRTAAGVADLGYSFKYAAPVAKTLGISLEELASSTGIMVDKGLSGEQAGTSLRMALIRLSKPPKQARKALDELGISVTDKSKKFKSITQISEEWNKATKDLTQTQKVQKAAAVFGTEAATGMLNLFSAGPKKINEMTKALENSNGTAKKAAKAMKDNYAGSLEQLSGSIESAQIKFATPILPVFKDIFNSFSSDIDKNLGGIEKAGKRVASGLRDIFEPFIMDKPKLTKAMQMNPDMMEQYSKDLAKYNSFKSMDFGDKVVYMLDEATAKIEKWLSGSGGDSMNKIFTKLGEIAAKAWINAFTGALKSSASNLFQGNFAASLGMGAAAWMMGGGLLVRGAIGAGKWGYDTYKGAKSRKSSKAPKGSKPKPPTPPPPPRAVEKSVPSKSNTQKPSVSPKNSKVVPLPSAAKTVAENTNKPGFFKKFLEGTSKVFKPVSKVLSKAAVPLTLVSEAVGIFKSKDKTKATVQSGAGIAGGWGGAKAGAAIGTAIAPGLGSAIGGILGGLGGYIGGKWLGGKAVDQTRAAAQPAPEAQQQNVNASSSALSQSTANLQNAINRSAGNFDILTMYAGQASGWIVGAFTGMKSSASLVSSNLDILTMYTGQASGWIVGAFNGINSSASLVTSNLDILTTYTGQASGWTVGAFNGIKSSADLVKGNLDILTTYTGQASGWLASLNGIQSAGQRVINALNNLERRINNIQLPSVKSKRVSYDG</sequence>
<accession>A0A150KS49</accession>
<evidence type="ECO:0000313" key="5">
    <source>
        <dbReference type="Proteomes" id="UP000075666"/>
    </source>
</evidence>
<dbReference type="RefSeq" id="WP_066232623.1">
    <property type="nucleotide sequence ID" value="NZ_LQYN01000071.1"/>
</dbReference>
<evidence type="ECO:0000256" key="2">
    <source>
        <dbReference type="SAM" id="MobiDB-lite"/>
    </source>
</evidence>
<feature type="compositionally biased region" description="Pro residues" evidence="2">
    <location>
        <begin position="600"/>
        <end position="610"/>
    </location>
</feature>
<feature type="compositionally biased region" description="Basic residues" evidence="2">
    <location>
        <begin position="586"/>
        <end position="599"/>
    </location>
</feature>
<name>A0A150KS49_9BACI</name>
<dbReference type="STRING" id="46224.B4102_0228"/>
<feature type="compositionally biased region" description="Polar residues" evidence="2">
    <location>
        <begin position="617"/>
        <end position="631"/>
    </location>
</feature>
<dbReference type="Pfam" id="PF10145">
    <property type="entry name" value="PhageMin_Tail"/>
    <property type="match status" value="1"/>
</dbReference>
<protein>
    <recommendedName>
        <fullName evidence="3">Phage tail tape measure protein domain-containing protein</fullName>
    </recommendedName>
</protein>
<feature type="region of interest" description="Disordered" evidence="2">
    <location>
        <begin position="586"/>
        <end position="635"/>
    </location>
</feature>
<organism evidence="4 5">
    <name type="scientific">Heyndrickxia sporothermodurans</name>
    <dbReference type="NCBI Taxonomy" id="46224"/>
    <lineage>
        <taxon>Bacteria</taxon>
        <taxon>Bacillati</taxon>
        <taxon>Bacillota</taxon>
        <taxon>Bacilli</taxon>
        <taxon>Bacillales</taxon>
        <taxon>Bacillaceae</taxon>
        <taxon>Heyndrickxia</taxon>
    </lineage>
</organism>
<evidence type="ECO:0000256" key="1">
    <source>
        <dbReference type="ARBA" id="ARBA00022612"/>
    </source>
</evidence>
<dbReference type="PANTHER" id="PTHR37813:SF1">
    <property type="entry name" value="FELS-2 PROPHAGE PROTEIN"/>
    <property type="match status" value="1"/>
</dbReference>
<dbReference type="OrthoDB" id="28713at2"/>
<feature type="domain" description="Phage tail tape measure protein" evidence="3">
    <location>
        <begin position="148"/>
        <end position="347"/>
    </location>
</feature>
<dbReference type="NCBIfam" id="TIGR01760">
    <property type="entry name" value="tape_meas_TP901"/>
    <property type="match status" value="1"/>
</dbReference>
<keyword evidence="5" id="KW-1185">Reference proteome</keyword>